<feature type="compositionally biased region" description="Basic and acidic residues" evidence="1">
    <location>
        <begin position="82"/>
        <end position="91"/>
    </location>
</feature>
<dbReference type="Proteomes" id="UP001447516">
    <property type="component" value="Unassembled WGS sequence"/>
</dbReference>
<feature type="compositionally biased region" description="Polar residues" evidence="1">
    <location>
        <begin position="149"/>
        <end position="168"/>
    </location>
</feature>
<organism evidence="3 4">
    <name type="scientific">Microbispora maris</name>
    <dbReference type="NCBI Taxonomy" id="3144104"/>
    <lineage>
        <taxon>Bacteria</taxon>
        <taxon>Bacillati</taxon>
        <taxon>Actinomycetota</taxon>
        <taxon>Actinomycetes</taxon>
        <taxon>Streptosporangiales</taxon>
        <taxon>Streptosporangiaceae</taxon>
        <taxon>Microbispora</taxon>
    </lineage>
</organism>
<evidence type="ECO:0000256" key="1">
    <source>
        <dbReference type="SAM" id="MobiDB-lite"/>
    </source>
</evidence>
<name>A0ABV0AVX9_9ACTN</name>
<feature type="signal peptide" evidence="2">
    <location>
        <begin position="1"/>
        <end position="34"/>
    </location>
</feature>
<sequence>MSALKNIAGLLALGTALSGAAIALGGATAGTASAATVMGGYVPAPSGGVRYVRPTYNRNYNTNRQAQGQKGRNKNKNKNKNKNHEWQHARQSENQSQFLLRDFTLVLTPFQKSSNGSAAVPWNSQWSQNSTIPYTNTSDYNQLHNRPWQDQASQADPRTNTATEINPQAKTKDVDIDVDADIKDKDKKKHHGMYDRDGYGSGSDASGFYVP</sequence>
<dbReference type="RefSeq" id="WP_346228391.1">
    <property type="nucleotide sequence ID" value="NZ_JBDJAW010000023.1"/>
</dbReference>
<evidence type="ECO:0000313" key="4">
    <source>
        <dbReference type="Proteomes" id="UP001447516"/>
    </source>
</evidence>
<keyword evidence="2" id="KW-0732">Signal</keyword>
<feature type="chain" id="PRO_5045885276" evidence="2">
    <location>
        <begin position="35"/>
        <end position="211"/>
    </location>
</feature>
<protein>
    <submittedName>
        <fullName evidence="3">Uncharacterized protein</fullName>
    </submittedName>
</protein>
<dbReference type="EMBL" id="JBDJAW010000023">
    <property type="protein sequence ID" value="MEN3538451.1"/>
    <property type="molecule type" value="Genomic_DNA"/>
</dbReference>
<feature type="region of interest" description="Disordered" evidence="1">
    <location>
        <begin position="60"/>
        <end position="93"/>
    </location>
</feature>
<proteinExistence type="predicted"/>
<accession>A0ABV0AVX9</accession>
<gene>
    <name evidence="3" type="ORF">AAH991_25290</name>
</gene>
<evidence type="ECO:0000256" key="2">
    <source>
        <dbReference type="SAM" id="SignalP"/>
    </source>
</evidence>
<feature type="region of interest" description="Disordered" evidence="1">
    <location>
        <begin position="149"/>
        <end position="211"/>
    </location>
</feature>
<reference evidence="3 4" key="1">
    <citation type="submission" date="2024-05" db="EMBL/GenBank/DDBJ databases">
        <title>Microbispora sp.ZYX-F-249.</title>
        <authorList>
            <person name="Xie H."/>
        </authorList>
    </citation>
    <scope>NUCLEOTIDE SEQUENCE [LARGE SCALE GENOMIC DNA]</scope>
    <source>
        <strain evidence="3 4">ZYX-F-249</strain>
    </source>
</reference>
<evidence type="ECO:0000313" key="3">
    <source>
        <dbReference type="EMBL" id="MEN3538451.1"/>
    </source>
</evidence>
<comment type="caution">
    <text evidence="3">The sequence shown here is derived from an EMBL/GenBank/DDBJ whole genome shotgun (WGS) entry which is preliminary data.</text>
</comment>
<keyword evidence="4" id="KW-1185">Reference proteome</keyword>
<feature type="compositionally biased region" description="Basic and acidic residues" evidence="1">
    <location>
        <begin position="170"/>
        <end position="185"/>
    </location>
</feature>
<feature type="compositionally biased region" description="Basic residues" evidence="1">
    <location>
        <begin position="71"/>
        <end position="81"/>
    </location>
</feature>